<dbReference type="RefSeq" id="WP_301189815.1">
    <property type="nucleotide sequence ID" value="NZ_JAPDPJ010000011.1"/>
</dbReference>
<proteinExistence type="predicted"/>
<keyword evidence="1" id="KW-0472">Membrane</keyword>
<feature type="transmembrane region" description="Helical" evidence="1">
    <location>
        <begin position="346"/>
        <end position="369"/>
    </location>
</feature>
<keyword evidence="1" id="KW-0812">Transmembrane</keyword>
<name>A0AAE3M3M2_9BACT</name>
<gene>
    <name evidence="2" type="ORF">OM075_07215</name>
</gene>
<feature type="transmembrane region" description="Helical" evidence="1">
    <location>
        <begin position="174"/>
        <end position="191"/>
    </location>
</feature>
<feature type="transmembrane region" description="Helical" evidence="1">
    <location>
        <begin position="242"/>
        <end position="264"/>
    </location>
</feature>
<feature type="transmembrane region" description="Helical" evidence="1">
    <location>
        <begin position="66"/>
        <end position="85"/>
    </location>
</feature>
<keyword evidence="3" id="KW-1185">Reference proteome</keyword>
<comment type="caution">
    <text evidence="2">The sequence shown here is derived from an EMBL/GenBank/DDBJ whole genome shotgun (WGS) entry which is preliminary data.</text>
</comment>
<dbReference type="Proteomes" id="UP001209229">
    <property type="component" value="Unassembled WGS sequence"/>
</dbReference>
<accession>A0AAE3M3M2</accession>
<feature type="transmembrane region" description="Helical" evidence="1">
    <location>
        <begin position="12"/>
        <end position="30"/>
    </location>
</feature>
<reference evidence="2" key="1">
    <citation type="submission" date="2022-10" db="EMBL/GenBank/DDBJ databases">
        <authorList>
            <person name="Yu W.X."/>
        </authorList>
    </citation>
    <scope>NUCLEOTIDE SEQUENCE</scope>
    <source>
        <strain evidence="2">AAT</strain>
    </source>
</reference>
<dbReference type="AlphaFoldDB" id="A0AAE3M3M2"/>
<feature type="transmembrane region" description="Helical" evidence="1">
    <location>
        <begin position="91"/>
        <end position="107"/>
    </location>
</feature>
<evidence type="ECO:0000256" key="1">
    <source>
        <dbReference type="SAM" id="Phobius"/>
    </source>
</evidence>
<dbReference type="EMBL" id="JAPDPJ010000011">
    <property type="protein sequence ID" value="MCW3786249.1"/>
    <property type="molecule type" value="Genomic_DNA"/>
</dbReference>
<sequence length="423" mass="48195">MLKTKSIPETVAYYFYVLLAIAPIYSMLVEKAIGKGIGPAFLFPTLLTFILLWYQRGVLRVPKYVWFYGLFVLYTIVSDFYLAGIQLDNQFFRKHLGIAGFLAFIIIENVNLEKKQYSNLIRISFGIIVLAFFVQILQQAISPSFLAKTSESTDLNSGIDGVRLESIYTWGERITYFGLSFFPVLAVLVDLEFKNSSKNAYLLLFYGFVCALLNKSRFILLNFFMVLVLIPMNVKINMKTVARLSLIVSLIIGGFLVAAPVIGFDTEKFVNERLLEKNRSFQSSGAGTRLLAVKIFDKLFYKNKVWGKGNLHSIRIKGQNESRDVELVRALHGRSSQIHVGYLSLFYYYGYVGGGIYMLFLILLTLSLYRDARETKVYGGLLGWSMFLISNLTLVFFDIFNMGILLVLIFNKAILNKLVDLHE</sequence>
<organism evidence="2 3">
    <name type="scientific">Plebeiibacterium sediminum</name>
    <dbReference type="NCBI Taxonomy" id="2992112"/>
    <lineage>
        <taxon>Bacteria</taxon>
        <taxon>Pseudomonadati</taxon>
        <taxon>Bacteroidota</taxon>
        <taxon>Bacteroidia</taxon>
        <taxon>Marinilabiliales</taxon>
        <taxon>Marinilabiliaceae</taxon>
        <taxon>Plebeiibacterium</taxon>
    </lineage>
</organism>
<evidence type="ECO:0000313" key="3">
    <source>
        <dbReference type="Proteomes" id="UP001209229"/>
    </source>
</evidence>
<feature type="transmembrane region" description="Helical" evidence="1">
    <location>
        <begin position="381"/>
        <end position="410"/>
    </location>
</feature>
<feature type="transmembrane region" description="Helical" evidence="1">
    <location>
        <begin position="119"/>
        <end position="141"/>
    </location>
</feature>
<feature type="transmembrane region" description="Helical" evidence="1">
    <location>
        <begin position="203"/>
        <end position="230"/>
    </location>
</feature>
<protein>
    <recommendedName>
        <fullName evidence="4">O-antigen ligase domain-containing protein</fullName>
    </recommendedName>
</protein>
<evidence type="ECO:0000313" key="2">
    <source>
        <dbReference type="EMBL" id="MCW3786249.1"/>
    </source>
</evidence>
<keyword evidence="1" id="KW-1133">Transmembrane helix</keyword>
<feature type="transmembrane region" description="Helical" evidence="1">
    <location>
        <begin position="36"/>
        <end position="54"/>
    </location>
</feature>
<evidence type="ECO:0008006" key="4">
    <source>
        <dbReference type="Google" id="ProtNLM"/>
    </source>
</evidence>